<dbReference type="EMBL" id="BNJG01000002">
    <property type="protein sequence ID" value="GHO55966.1"/>
    <property type="molecule type" value="Genomic_DNA"/>
</dbReference>
<proteinExistence type="predicted"/>
<sequence>MWNIWYAGYGAEIPCICERVQDQRLSGSSGGSLAIGPPGQCFRLSISQAQRDRQRSVWTDFNDPFRHWPSLIRAQLAQVENILIEAVIDPERSTSD</sequence>
<evidence type="ECO:0000313" key="2">
    <source>
        <dbReference type="Proteomes" id="UP000654345"/>
    </source>
</evidence>
<dbReference type="Proteomes" id="UP000654345">
    <property type="component" value="Unassembled WGS sequence"/>
</dbReference>
<gene>
    <name evidence="1" type="ORF">KSB_44410</name>
</gene>
<keyword evidence="2" id="KW-1185">Reference proteome</keyword>
<organism evidence="1 2">
    <name type="scientific">Ktedonobacter robiniae</name>
    <dbReference type="NCBI Taxonomy" id="2778365"/>
    <lineage>
        <taxon>Bacteria</taxon>
        <taxon>Bacillati</taxon>
        <taxon>Chloroflexota</taxon>
        <taxon>Ktedonobacteria</taxon>
        <taxon>Ktedonobacterales</taxon>
        <taxon>Ktedonobacteraceae</taxon>
        <taxon>Ktedonobacter</taxon>
    </lineage>
</organism>
<evidence type="ECO:0000313" key="1">
    <source>
        <dbReference type="EMBL" id="GHO55966.1"/>
    </source>
</evidence>
<protein>
    <submittedName>
        <fullName evidence="1">Uncharacterized protein</fullName>
    </submittedName>
</protein>
<comment type="caution">
    <text evidence="1">The sequence shown here is derived from an EMBL/GenBank/DDBJ whole genome shotgun (WGS) entry which is preliminary data.</text>
</comment>
<name>A0ABQ3UTG0_9CHLR</name>
<reference evidence="1 2" key="1">
    <citation type="journal article" date="2021" name="Int. J. Syst. Evol. Microbiol.">
        <title>Reticulibacter mediterranei gen. nov., sp. nov., within the new family Reticulibacteraceae fam. nov., and Ktedonospora formicarum gen. nov., sp. nov., Ktedonobacter robiniae sp. nov., Dictyobacter formicarum sp. nov. and Dictyobacter arantiisoli sp. nov., belonging to the class Ktedonobacteria.</title>
        <authorList>
            <person name="Yabe S."/>
            <person name="Zheng Y."/>
            <person name="Wang C.M."/>
            <person name="Sakai Y."/>
            <person name="Abe K."/>
            <person name="Yokota A."/>
            <person name="Donadio S."/>
            <person name="Cavaletti L."/>
            <person name="Monciardini P."/>
        </authorList>
    </citation>
    <scope>NUCLEOTIDE SEQUENCE [LARGE SCALE GENOMIC DNA]</scope>
    <source>
        <strain evidence="1 2">SOSP1-30</strain>
    </source>
</reference>
<accession>A0ABQ3UTG0</accession>